<keyword evidence="2" id="KW-1185">Reference proteome</keyword>
<reference evidence="1 2" key="1">
    <citation type="submission" date="2016-10" db="EMBL/GenBank/DDBJ databases">
        <authorList>
            <person name="de Groot N.N."/>
        </authorList>
    </citation>
    <scope>NUCLEOTIDE SEQUENCE [LARGE SCALE GENOMIC DNA]</scope>
    <source>
        <strain evidence="1 2">AA1</strain>
    </source>
</reference>
<name>A0A1G5J903_9BACT</name>
<dbReference type="STRING" id="419481.SAMN05216233_12616"/>
<dbReference type="RefSeq" id="WP_092215029.1">
    <property type="nucleotide sequence ID" value="NZ_FMUX01000026.1"/>
</dbReference>
<dbReference type="Proteomes" id="UP000198870">
    <property type="component" value="Unassembled WGS sequence"/>
</dbReference>
<gene>
    <name evidence="1" type="ORF">SAMN05216233_12616</name>
</gene>
<dbReference type="AlphaFoldDB" id="A0A1G5J903"/>
<proteinExistence type="predicted"/>
<dbReference type="EMBL" id="FMUX01000026">
    <property type="protein sequence ID" value="SCY84421.1"/>
    <property type="molecule type" value="Genomic_DNA"/>
</dbReference>
<sequence>MEKTGIDKWNHMHPVHTPVFVGRSTATVTRSDAFVSQKGNSMVWLVGFIFPVELTRIKAL</sequence>
<organism evidence="1 2">
    <name type="scientific">Desulfoluna spongiiphila</name>
    <dbReference type="NCBI Taxonomy" id="419481"/>
    <lineage>
        <taxon>Bacteria</taxon>
        <taxon>Pseudomonadati</taxon>
        <taxon>Thermodesulfobacteriota</taxon>
        <taxon>Desulfobacteria</taxon>
        <taxon>Desulfobacterales</taxon>
        <taxon>Desulfolunaceae</taxon>
        <taxon>Desulfoluna</taxon>
    </lineage>
</organism>
<accession>A0A1G5J903</accession>
<evidence type="ECO:0000313" key="2">
    <source>
        <dbReference type="Proteomes" id="UP000198870"/>
    </source>
</evidence>
<protein>
    <submittedName>
        <fullName evidence="1">Uncharacterized protein</fullName>
    </submittedName>
</protein>
<evidence type="ECO:0000313" key="1">
    <source>
        <dbReference type="EMBL" id="SCY84421.1"/>
    </source>
</evidence>